<sequence length="173" mass="19208">MATDYEWWLSRVWQGLDNRCALAEGLLPPTYKPSQPPINSCRLPWLWLSAPSLDLPGRASKYRGVEVPGHPLCMRQLNDTALSLQDGNHTGLDVESGEEAKVVTRDTGWREGRKLQVIRFLDIPSLLQGTPRGRENGGGMSGSRQRGPSRNTLTGVLRSKVQDEDVLLFLGCL</sequence>
<dbReference type="RefSeq" id="XP_025392472.1">
    <property type="nucleotide sequence ID" value="XM_025534553.1"/>
</dbReference>
<organism evidence="2 3">
    <name type="scientific">Aspergillus eucalypticola (strain CBS 122712 / IBT 29274)</name>
    <dbReference type="NCBI Taxonomy" id="1448314"/>
    <lineage>
        <taxon>Eukaryota</taxon>
        <taxon>Fungi</taxon>
        <taxon>Dikarya</taxon>
        <taxon>Ascomycota</taxon>
        <taxon>Pezizomycotina</taxon>
        <taxon>Eurotiomycetes</taxon>
        <taxon>Eurotiomycetidae</taxon>
        <taxon>Eurotiales</taxon>
        <taxon>Aspergillaceae</taxon>
        <taxon>Aspergillus</taxon>
        <taxon>Aspergillus subgen. Circumdati</taxon>
    </lineage>
</organism>
<evidence type="ECO:0000313" key="2">
    <source>
        <dbReference type="EMBL" id="PWY82809.1"/>
    </source>
</evidence>
<feature type="compositionally biased region" description="Polar residues" evidence="1">
    <location>
        <begin position="142"/>
        <end position="152"/>
    </location>
</feature>
<comment type="caution">
    <text evidence="2">The sequence shown here is derived from an EMBL/GenBank/DDBJ whole genome shotgun (WGS) entry which is preliminary data.</text>
</comment>
<dbReference type="OrthoDB" id="10449969at2759"/>
<dbReference type="AlphaFoldDB" id="A0A317W9H9"/>
<reference evidence="2" key="1">
    <citation type="submission" date="2016-12" db="EMBL/GenBank/DDBJ databases">
        <title>The genomes of Aspergillus section Nigri reveals drivers in fungal speciation.</title>
        <authorList>
            <consortium name="DOE Joint Genome Institute"/>
            <person name="Vesth T.C."/>
            <person name="Nybo J."/>
            <person name="Theobald S."/>
            <person name="Brandl J."/>
            <person name="Frisvad J.C."/>
            <person name="Nielsen K.F."/>
            <person name="Lyhne E.K."/>
            <person name="Kogle M.E."/>
            <person name="Kuo A."/>
            <person name="Riley R."/>
            <person name="Clum A."/>
            <person name="Nolan M."/>
            <person name="Lipzen A."/>
            <person name="Salamov A."/>
            <person name="Henrissat B."/>
            <person name="Wiebenga A."/>
            <person name="De vries R.P."/>
            <person name="Grigoriev I.V."/>
            <person name="Mortensen U.H."/>
            <person name="Andersen M.R."/>
            <person name="Baker S.E."/>
        </authorList>
    </citation>
    <scope>NUCLEOTIDE SEQUENCE</scope>
    <source>
        <strain evidence="2">CBS 122712</strain>
    </source>
</reference>
<dbReference type="EMBL" id="MSFU01000003">
    <property type="protein sequence ID" value="PWY82809.1"/>
    <property type="molecule type" value="Genomic_DNA"/>
</dbReference>
<feature type="region of interest" description="Disordered" evidence="1">
    <location>
        <begin position="128"/>
        <end position="152"/>
    </location>
</feature>
<gene>
    <name evidence="2" type="ORF">BO83DRAFT_414280</name>
</gene>
<dbReference type="VEuPathDB" id="FungiDB:BO83DRAFT_414280"/>
<proteinExistence type="predicted"/>
<evidence type="ECO:0000256" key="1">
    <source>
        <dbReference type="SAM" id="MobiDB-lite"/>
    </source>
</evidence>
<evidence type="ECO:0000313" key="3">
    <source>
        <dbReference type="Proteomes" id="UP000246171"/>
    </source>
</evidence>
<dbReference type="GeneID" id="37056515"/>
<accession>A0A317W9H9</accession>
<keyword evidence="3" id="KW-1185">Reference proteome</keyword>
<protein>
    <submittedName>
        <fullName evidence="2">Uncharacterized protein</fullName>
    </submittedName>
</protein>
<name>A0A317W9H9_ASPEC</name>
<dbReference type="Proteomes" id="UP000246171">
    <property type="component" value="Unassembled WGS sequence"/>
</dbReference>